<proteinExistence type="predicted"/>
<reference evidence="1 2" key="2">
    <citation type="journal article" date="2022" name="Mol. Ecol. Resour.">
        <title>The genomes of chicory, endive, great burdock and yacon provide insights into Asteraceae paleo-polyploidization history and plant inulin production.</title>
        <authorList>
            <person name="Fan W."/>
            <person name="Wang S."/>
            <person name="Wang H."/>
            <person name="Wang A."/>
            <person name="Jiang F."/>
            <person name="Liu H."/>
            <person name="Zhao H."/>
            <person name="Xu D."/>
            <person name="Zhang Y."/>
        </authorList>
    </citation>
    <scope>NUCLEOTIDE SEQUENCE [LARGE SCALE GENOMIC DNA]</scope>
    <source>
        <strain evidence="2">cv. Yunnan</strain>
        <tissue evidence="1">Leaves</tissue>
    </source>
</reference>
<organism evidence="1 2">
    <name type="scientific">Smallanthus sonchifolius</name>
    <dbReference type="NCBI Taxonomy" id="185202"/>
    <lineage>
        <taxon>Eukaryota</taxon>
        <taxon>Viridiplantae</taxon>
        <taxon>Streptophyta</taxon>
        <taxon>Embryophyta</taxon>
        <taxon>Tracheophyta</taxon>
        <taxon>Spermatophyta</taxon>
        <taxon>Magnoliopsida</taxon>
        <taxon>eudicotyledons</taxon>
        <taxon>Gunneridae</taxon>
        <taxon>Pentapetalae</taxon>
        <taxon>asterids</taxon>
        <taxon>campanulids</taxon>
        <taxon>Asterales</taxon>
        <taxon>Asteraceae</taxon>
        <taxon>Asteroideae</taxon>
        <taxon>Heliantheae alliance</taxon>
        <taxon>Millerieae</taxon>
        <taxon>Smallanthus</taxon>
    </lineage>
</organism>
<protein>
    <submittedName>
        <fullName evidence="1">Uncharacterized protein</fullName>
    </submittedName>
</protein>
<keyword evidence="2" id="KW-1185">Reference proteome</keyword>
<accession>A0ACB8YEU2</accession>
<dbReference type="EMBL" id="CM042045">
    <property type="protein sequence ID" value="KAI3683530.1"/>
    <property type="molecule type" value="Genomic_DNA"/>
</dbReference>
<name>A0ACB8YEU2_9ASTR</name>
<dbReference type="Proteomes" id="UP001056120">
    <property type="component" value="Linkage Group LG28"/>
</dbReference>
<evidence type="ECO:0000313" key="2">
    <source>
        <dbReference type="Proteomes" id="UP001056120"/>
    </source>
</evidence>
<comment type="caution">
    <text evidence="1">The sequence shown here is derived from an EMBL/GenBank/DDBJ whole genome shotgun (WGS) entry which is preliminary data.</text>
</comment>
<gene>
    <name evidence="1" type="ORF">L1987_84036</name>
</gene>
<sequence length="655" mass="72141">MPLGFASVKVNLGSNCRLREENGGVLEDETLPLSGGESKGKKKVLILMSDTGGGHRASAEAIKRHLLRSLVMIMSYAAFAVSSDGKEDRCIYRSANASVLRPMVSSPLRRSDRGKKLVKIPDIPNIKSTVEKTASNSKQCSEDANDDKKTEKQDPDVGCRKRKKFTAIGYKALFKPQPRRQRIESDDDKDAEVEDKSPQANTNRKEDVEKKIGDNVSPSNGNIANTTPEGVTLEIKKHQHMLNVDASENHEYNENVSRKGEEAIENINRERDKKRILLEDLKVAADHVFSLRGSQHEAQMMHSLDPEVAPTFPEKPIEAQSHDEPVCESANDIASTGSHTSEKEMVDATVSSEQNGEVPAHQLGDDMDVDVAEKVDSSNENVMAPHVNCGDMEMPAGNYNKENNDDDTLGLDTSHVDAVALEVESAEMGMPAGTYQPKRVESAEMATPADNDANGENMEENLVPAAETPHEEHQPGVATSVAPAPQVNALNMFDNLINQVSSQTNPLLVEVERIYTVKDNVTKFHQESKQRLNSDCEKEISEIFAKISLKYEAKHQEADAAYNTKRMELETNINRVIRNGILAEAFRIKCQDLTPVSEAGLMQQLCMLSVSPGQSSGNQQPLHPPLSLQQQPQPRPPRLPLQIVHGSVLKQTTTT</sequence>
<reference evidence="2" key="1">
    <citation type="journal article" date="2022" name="Mol. Ecol. Resour.">
        <title>The genomes of chicory, endive, great burdock and yacon provide insights into Asteraceae palaeo-polyploidization history and plant inulin production.</title>
        <authorList>
            <person name="Fan W."/>
            <person name="Wang S."/>
            <person name="Wang H."/>
            <person name="Wang A."/>
            <person name="Jiang F."/>
            <person name="Liu H."/>
            <person name="Zhao H."/>
            <person name="Xu D."/>
            <person name="Zhang Y."/>
        </authorList>
    </citation>
    <scope>NUCLEOTIDE SEQUENCE [LARGE SCALE GENOMIC DNA]</scope>
    <source>
        <strain evidence="2">cv. Yunnan</strain>
    </source>
</reference>
<evidence type="ECO:0000313" key="1">
    <source>
        <dbReference type="EMBL" id="KAI3683530.1"/>
    </source>
</evidence>